<reference evidence="2 3" key="1">
    <citation type="submission" date="2017-10" db="EMBL/GenBank/DDBJ databases">
        <title>Novel microbial diversity and functional potential in the marine mammal oral microbiome.</title>
        <authorList>
            <person name="Dudek N.K."/>
            <person name="Sun C.L."/>
            <person name="Burstein D."/>
            <person name="Kantor R.S."/>
            <person name="Aliaga Goltsman D.S."/>
            <person name="Bik E.M."/>
            <person name="Thomas B.C."/>
            <person name="Banfield J.F."/>
            <person name="Relman D.A."/>
        </authorList>
    </citation>
    <scope>NUCLEOTIDE SEQUENCE [LARGE SCALE GENOMIC DNA]</scope>
    <source>
        <strain evidence="2">DOLZORAL124_49_17</strain>
    </source>
</reference>
<dbReference type="Proteomes" id="UP000229740">
    <property type="component" value="Unassembled WGS sequence"/>
</dbReference>
<proteinExistence type="predicted"/>
<name>A0A2G6E1T7_9BACT</name>
<sequence length="234" mass="26433">MSGAFRLNGGQWTTLDLLRQDMLAELTQLRLDECSADRDWLFLMGLTALKILELPVSAFSERDRVTAQLVPSMFPAILRIRLRSAAQSVLTEEFKRIFELDSARRPLAYIHNQYERQDDVVLDRATGLIWQQSGSSRLSYAQAVDYVEGLNAANWGGFADWRLPTVPELLSLLGPKRSLSGLYIASIFEARQVWCWSADRVAASSGSAWRVDFALGGVRWSGFRSYGYVRCVRS</sequence>
<comment type="caution">
    <text evidence="2">The sequence shown here is derived from an EMBL/GenBank/DDBJ whole genome shotgun (WGS) entry which is preliminary data.</text>
</comment>
<dbReference type="InterPro" id="IPR011460">
    <property type="entry name" value="Lcl_C"/>
</dbReference>
<gene>
    <name evidence="2" type="ORF">CSB45_12975</name>
</gene>
<evidence type="ECO:0000313" key="2">
    <source>
        <dbReference type="EMBL" id="PID56010.1"/>
    </source>
</evidence>
<evidence type="ECO:0000313" key="3">
    <source>
        <dbReference type="Proteomes" id="UP000229740"/>
    </source>
</evidence>
<protein>
    <recommendedName>
        <fullName evidence="1">Lcl C-terminal domain-containing protein</fullName>
    </recommendedName>
</protein>
<dbReference type="AlphaFoldDB" id="A0A2G6E1T7"/>
<organism evidence="2 3">
    <name type="scientific">candidate division KSB3 bacterium</name>
    <dbReference type="NCBI Taxonomy" id="2044937"/>
    <lineage>
        <taxon>Bacteria</taxon>
        <taxon>candidate division KSB3</taxon>
    </lineage>
</organism>
<accession>A0A2G6E1T7</accession>
<feature type="domain" description="Lcl C-terminal" evidence="1">
    <location>
        <begin position="120"/>
        <end position="233"/>
    </location>
</feature>
<evidence type="ECO:0000259" key="1">
    <source>
        <dbReference type="Pfam" id="PF07603"/>
    </source>
</evidence>
<dbReference type="Pfam" id="PF07603">
    <property type="entry name" value="Lcl_C"/>
    <property type="match status" value="1"/>
</dbReference>
<dbReference type="EMBL" id="PDPS01000039">
    <property type="protein sequence ID" value="PID56010.1"/>
    <property type="molecule type" value="Genomic_DNA"/>
</dbReference>